<dbReference type="EMBL" id="NTHN02000017">
    <property type="protein sequence ID" value="MCT4370823.1"/>
    <property type="molecule type" value="Genomic_DNA"/>
</dbReference>
<dbReference type="PANTHER" id="PTHR33376:SF7">
    <property type="entry name" value="C4-DICARBOXYLATE-BINDING PROTEIN DCTB"/>
    <property type="match status" value="1"/>
</dbReference>
<comment type="similarity">
    <text evidence="2">Belongs to the bacterial solute-binding protein 7 family.</text>
</comment>
<dbReference type="NCBIfam" id="TIGR00787">
    <property type="entry name" value="dctP"/>
    <property type="match status" value="1"/>
</dbReference>
<sequence>MSICFKKHTLAGATLMLSSVALPAHSETVLQLASVETPQTVWGQVAQKFADGVAEASGGDLEIELALSGTTGSVRETLEALAIGTNDIVMTVVASLNSYDPLAAIESYPYLIRDEDHFNTVYNGEIGAELFDVLAEKTGLRLVGAGSRGPREMASTRPINSVEDLAGLKIRVPGIDVFRATWETLGASPTPMSSGEVYTGLQSGIIDAVENPLSAHIRSKYYEAADYVIMTDHVYGAYTFVFDDARFHQLSDEEQTIVNEQAKIAMEWGTEQAKAELADLEKELEGFGAEFIRPDLSEFRAKLEPMAEKFPELEPWVKKIQAAN</sequence>
<evidence type="ECO:0000256" key="6">
    <source>
        <dbReference type="SAM" id="SignalP"/>
    </source>
</evidence>
<comment type="subcellular location">
    <subcellularLocation>
        <location evidence="1">Periplasm</location>
    </subcellularLocation>
</comment>
<gene>
    <name evidence="7" type="ORF">CLG85_011035</name>
    <name evidence="8" type="ORF">CLG85_06165</name>
</gene>
<dbReference type="InterPro" id="IPR038404">
    <property type="entry name" value="TRAP_DctP_sf"/>
</dbReference>
<dbReference type="Proteomes" id="UP000217448">
    <property type="component" value="Unassembled WGS sequence"/>
</dbReference>
<dbReference type="OrthoDB" id="8673861at2"/>
<evidence type="ECO:0000313" key="9">
    <source>
        <dbReference type="Proteomes" id="UP000217448"/>
    </source>
</evidence>
<accession>A0A2A3K008</accession>
<dbReference type="PIRSF" id="PIRSF006470">
    <property type="entry name" value="DctB"/>
    <property type="match status" value="1"/>
</dbReference>
<dbReference type="CDD" id="cd13603">
    <property type="entry name" value="PBP2_TRAP_Siap_TeaA_like"/>
    <property type="match status" value="1"/>
</dbReference>
<comment type="caution">
    <text evidence="8">The sequence shown here is derived from an EMBL/GenBank/DDBJ whole genome shotgun (WGS) entry which is preliminary data.</text>
</comment>
<name>A0A2A3K008_9RHOB</name>
<dbReference type="NCBIfam" id="NF037995">
    <property type="entry name" value="TRAP_S1"/>
    <property type="match status" value="1"/>
</dbReference>
<evidence type="ECO:0000313" key="8">
    <source>
        <dbReference type="EMBL" id="PBD20039.1"/>
    </source>
</evidence>
<dbReference type="GO" id="GO:0055085">
    <property type="term" value="P:transmembrane transport"/>
    <property type="evidence" value="ECO:0007669"/>
    <property type="project" value="InterPro"/>
</dbReference>
<evidence type="ECO:0000256" key="5">
    <source>
        <dbReference type="ARBA" id="ARBA00022764"/>
    </source>
</evidence>
<keyword evidence="4 6" id="KW-0732">Signal</keyword>
<keyword evidence="9" id="KW-1185">Reference proteome</keyword>
<dbReference type="GO" id="GO:0030288">
    <property type="term" value="C:outer membrane-bounded periplasmic space"/>
    <property type="evidence" value="ECO:0007669"/>
    <property type="project" value="InterPro"/>
</dbReference>
<evidence type="ECO:0000256" key="3">
    <source>
        <dbReference type="ARBA" id="ARBA00022448"/>
    </source>
</evidence>
<dbReference type="Pfam" id="PF03480">
    <property type="entry name" value="DctP"/>
    <property type="match status" value="1"/>
</dbReference>
<feature type="chain" id="PRO_5012856218" evidence="6">
    <location>
        <begin position="27"/>
        <end position="324"/>
    </location>
</feature>
<dbReference type="InterPro" id="IPR004682">
    <property type="entry name" value="TRAP_DctP"/>
</dbReference>
<reference evidence="8" key="1">
    <citation type="submission" date="2017-09" db="EMBL/GenBank/DDBJ databases">
        <title>Yangia sp. SAOS 153D whole genome sequencing.</title>
        <authorList>
            <person name="Verma A."/>
            <person name="Krishnamurthi S."/>
        </authorList>
    </citation>
    <scope>NUCLEOTIDE SEQUENCE [LARGE SCALE GENOMIC DNA]</scope>
    <source>
        <strain evidence="8">SAOS 153D</strain>
    </source>
</reference>
<evidence type="ECO:0000256" key="1">
    <source>
        <dbReference type="ARBA" id="ARBA00004418"/>
    </source>
</evidence>
<dbReference type="InterPro" id="IPR018389">
    <property type="entry name" value="DctP_fam"/>
</dbReference>
<evidence type="ECO:0000256" key="4">
    <source>
        <dbReference type="ARBA" id="ARBA00022729"/>
    </source>
</evidence>
<keyword evidence="3" id="KW-0813">Transport</keyword>
<evidence type="ECO:0000313" key="7">
    <source>
        <dbReference type="EMBL" id="MCT4370823.1"/>
    </source>
</evidence>
<organism evidence="8">
    <name type="scientific">Alloyangia mangrovi</name>
    <dbReference type="NCBI Taxonomy" id="1779329"/>
    <lineage>
        <taxon>Bacteria</taxon>
        <taxon>Pseudomonadati</taxon>
        <taxon>Pseudomonadota</taxon>
        <taxon>Alphaproteobacteria</taxon>
        <taxon>Rhodobacterales</taxon>
        <taxon>Roseobacteraceae</taxon>
        <taxon>Alloyangia</taxon>
    </lineage>
</organism>
<keyword evidence="5" id="KW-0574">Periplasm</keyword>
<protein>
    <submittedName>
        <fullName evidence="7 8">TRAP transporter substrate-binding protein</fullName>
    </submittedName>
</protein>
<dbReference type="EMBL" id="NTHN01000078">
    <property type="protein sequence ID" value="PBD20039.1"/>
    <property type="molecule type" value="Genomic_DNA"/>
</dbReference>
<dbReference type="Gene3D" id="3.40.190.170">
    <property type="entry name" value="Bacterial extracellular solute-binding protein, family 7"/>
    <property type="match status" value="1"/>
</dbReference>
<dbReference type="AlphaFoldDB" id="A0A2A3K008"/>
<dbReference type="PANTHER" id="PTHR33376">
    <property type="match status" value="1"/>
</dbReference>
<proteinExistence type="inferred from homology"/>
<dbReference type="RefSeq" id="WP_095881471.1">
    <property type="nucleotide sequence ID" value="NZ_NTHN02000017.1"/>
</dbReference>
<reference evidence="9" key="2">
    <citation type="submission" date="2023-07" db="EMBL/GenBank/DDBJ databases">
        <title>Yangia mangrovi SAOS 153D genome.</title>
        <authorList>
            <person name="Verma A."/>
            <person name="Pal Y."/>
            <person name="Sundharam S."/>
            <person name="Bisht B."/>
            <person name="Srinivasan K."/>
        </authorList>
    </citation>
    <scope>NUCLEOTIDE SEQUENCE [LARGE SCALE GENOMIC DNA]</scope>
    <source>
        <strain evidence="9">SAOS 153D</strain>
    </source>
</reference>
<evidence type="ECO:0000256" key="2">
    <source>
        <dbReference type="ARBA" id="ARBA00009023"/>
    </source>
</evidence>
<feature type="signal peptide" evidence="6">
    <location>
        <begin position="1"/>
        <end position="26"/>
    </location>
</feature>
<reference evidence="7" key="3">
    <citation type="submission" date="2024-05" db="EMBL/GenBank/DDBJ databases">
        <title>Yangia mangrovi SAOS 153D genome.</title>
        <authorList>
            <person name="Verma A."/>
            <person name="Pal Y."/>
            <person name="Sundharam S."/>
            <person name="Bisht B."/>
            <person name="Srinivasan K."/>
        </authorList>
    </citation>
    <scope>NUCLEOTIDE SEQUENCE</scope>
    <source>
        <strain evidence="7">SAOS 153D</strain>
    </source>
</reference>